<evidence type="ECO:0000256" key="1">
    <source>
        <dbReference type="SAM" id="MobiDB-lite"/>
    </source>
</evidence>
<dbReference type="AlphaFoldDB" id="A0A8J7A4S4"/>
<sequence>MTIQQTNSTSDAIVLEALKEALKELDLVLPDSLQQQINSHLAQVLANPQTKEVENLIQLVRDNETLYKKYRVIRQNLFDEYQAKQRNKGFPPQEKDTPPTTTPNILDNVVAPMLTYNELPQETQGQANTTTKGQKSQ</sequence>
<feature type="region of interest" description="Disordered" evidence="1">
    <location>
        <begin position="84"/>
        <end position="104"/>
    </location>
</feature>
<evidence type="ECO:0000313" key="3">
    <source>
        <dbReference type="Proteomes" id="UP000622533"/>
    </source>
</evidence>
<dbReference type="EMBL" id="JADEXS010000683">
    <property type="protein sequence ID" value="MBE9026755.1"/>
    <property type="molecule type" value="Genomic_DNA"/>
</dbReference>
<feature type="region of interest" description="Disordered" evidence="1">
    <location>
        <begin position="117"/>
        <end position="137"/>
    </location>
</feature>
<dbReference type="RefSeq" id="WP_193923239.1">
    <property type="nucleotide sequence ID" value="NZ_JADEXS020000001.1"/>
</dbReference>
<reference evidence="2" key="1">
    <citation type="submission" date="2020-10" db="EMBL/GenBank/DDBJ databases">
        <authorList>
            <person name="Castelo-Branco R."/>
            <person name="Eusebio N."/>
            <person name="Adriana R."/>
            <person name="Vieira A."/>
            <person name="Brugerolle De Fraissinette N."/>
            <person name="Rezende De Castro R."/>
            <person name="Schneider M.P."/>
            <person name="Vasconcelos V."/>
            <person name="Leao P.N."/>
        </authorList>
    </citation>
    <scope>NUCLEOTIDE SEQUENCE</scope>
    <source>
        <strain evidence="2">LEGE 12446</strain>
    </source>
</reference>
<protein>
    <submittedName>
        <fullName evidence="2">Uncharacterized protein</fullName>
    </submittedName>
</protein>
<evidence type="ECO:0000313" key="2">
    <source>
        <dbReference type="EMBL" id="MBE9026755.1"/>
    </source>
</evidence>
<name>A0A8J7A4S4_DESMC</name>
<organism evidence="2 3">
    <name type="scientific">Desmonostoc muscorum LEGE 12446</name>
    <dbReference type="NCBI Taxonomy" id="1828758"/>
    <lineage>
        <taxon>Bacteria</taxon>
        <taxon>Bacillati</taxon>
        <taxon>Cyanobacteriota</taxon>
        <taxon>Cyanophyceae</taxon>
        <taxon>Nostocales</taxon>
        <taxon>Nostocaceae</taxon>
        <taxon>Desmonostoc</taxon>
    </lineage>
</organism>
<proteinExistence type="predicted"/>
<keyword evidence="3" id="KW-1185">Reference proteome</keyword>
<gene>
    <name evidence="2" type="ORF">IQ276_31375</name>
</gene>
<comment type="caution">
    <text evidence="2">The sequence shown here is derived from an EMBL/GenBank/DDBJ whole genome shotgun (WGS) entry which is preliminary data.</text>
</comment>
<feature type="compositionally biased region" description="Polar residues" evidence="1">
    <location>
        <begin position="118"/>
        <end position="137"/>
    </location>
</feature>
<accession>A0A8J7A4S4</accession>
<dbReference type="Proteomes" id="UP000622533">
    <property type="component" value="Unassembled WGS sequence"/>
</dbReference>